<protein>
    <submittedName>
        <fullName evidence="1">AlNc14C74G5035 protein</fullName>
    </submittedName>
</protein>
<reference evidence="1" key="2">
    <citation type="submission" date="2011-02" db="EMBL/GenBank/DDBJ databases">
        <authorList>
            <person name="MacLean D."/>
        </authorList>
    </citation>
    <scope>NUCLEOTIDE SEQUENCE</scope>
</reference>
<gene>
    <name evidence="1" type="primary">AlNc14C74G5035</name>
    <name evidence="1" type="ORF">ALNC14_057570</name>
</gene>
<evidence type="ECO:0000313" key="1">
    <source>
        <dbReference type="EMBL" id="CCA19614.1"/>
    </source>
</evidence>
<sequence>MVGRVVLFNSGGVGRAAQRANWLLHRPTVVSEVLTVPVKEQTEKGKKRKTIDVAGRLLTRGDLQQITAAPSKRRSADFVEQLVHEVYWATGNSDILNAFVAQCNYDWKCLLPEKLPLTHHVVGLTNIFSQHALYKEDPNDIEHIVFWFMLLIEQQLSTFEGHSLNEQPQFWKHDLSLFMRKQEVIIPVFFGEKANRDNENTEANNDFMSTQFNVLPSLPILQEISHSKPGHATEEVTQNSENAKTAFHCFILPGKQDAVCHECLAMHSESVAIQTYRLMHKSEHAGELCVFPAEYKQVEIYENCHTTFCDHILALDPNKCGKIDDLLPNHHQVPINEKGVHDSSGETRKPVLIDRIIEHIALKRMAKIRENKYPFLDFISKSQDALITLISKIRSCIHIVAASRNRWKCIACILKIAGGDGFLIILSHLDSIIMTHVSGEYLGCKRCKYTNIIDLDGCQKYLHHHKVATKTYQRPSRLQLLEKYGENCIAAYHYKSRRETCGGCMRVALGKEVDHHIISATSFLLYTSGINSKRLPISLSALLKCHGRDFCIRIQMVPKEFCFEHLAFRLADSIPSSDQHRIDIFTEVSIPVGVWPPESHRIVSNLDGKTSTLSVSSLSEVSSVADVWPMHDNIAFVRFECAPSNSFDCVKCLMEHSEVFLLYIAETNSDGYLWMRRAPTSILKICTGKHCSYLSYDEHGIQIRRPPGLLQLTTEDNPCTQRISEIK</sequence>
<proteinExistence type="predicted"/>
<name>F0WEI2_9STRA</name>
<organism evidence="1">
    <name type="scientific">Albugo laibachii Nc14</name>
    <dbReference type="NCBI Taxonomy" id="890382"/>
    <lineage>
        <taxon>Eukaryota</taxon>
        <taxon>Sar</taxon>
        <taxon>Stramenopiles</taxon>
        <taxon>Oomycota</taxon>
        <taxon>Peronosporomycetes</taxon>
        <taxon>Albuginales</taxon>
        <taxon>Albuginaceae</taxon>
        <taxon>Albugo</taxon>
    </lineage>
</organism>
<accession>F0WEI2</accession>
<dbReference type="AlphaFoldDB" id="F0WEI2"/>
<reference evidence="1" key="1">
    <citation type="journal article" date="2011" name="PLoS Biol.">
        <title>Gene gain and loss during evolution of obligate parasitism in the white rust pathogen of Arabidopsis thaliana.</title>
        <authorList>
            <person name="Kemen E."/>
            <person name="Gardiner A."/>
            <person name="Schultz-Larsen T."/>
            <person name="Kemen A.C."/>
            <person name="Balmuth A.L."/>
            <person name="Robert-Seilaniantz A."/>
            <person name="Bailey K."/>
            <person name="Holub E."/>
            <person name="Studholme D.J."/>
            <person name="Maclean D."/>
            <person name="Jones J.D."/>
        </authorList>
    </citation>
    <scope>NUCLEOTIDE SEQUENCE</scope>
</reference>
<dbReference type="HOGENOM" id="CLU_396603_0_0_1"/>
<dbReference type="EMBL" id="FR824119">
    <property type="protein sequence ID" value="CCA19614.1"/>
    <property type="molecule type" value="Genomic_DNA"/>
</dbReference>